<accession>A0ABW9LCL2</accession>
<gene>
    <name evidence="3" type="ORF">ACK4CT_21250</name>
</gene>
<comment type="caution">
    <text evidence="3">The sequence shown here is derived from an EMBL/GenBank/DDBJ whole genome shotgun (WGS) entry which is preliminary data.</text>
</comment>
<feature type="transmembrane region" description="Helical" evidence="2">
    <location>
        <begin position="12"/>
        <end position="32"/>
    </location>
</feature>
<evidence type="ECO:0000313" key="4">
    <source>
        <dbReference type="Proteomes" id="UP001635816"/>
    </source>
</evidence>
<feature type="transmembrane region" description="Helical" evidence="2">
    <location>
        <begin position="38"/>
        <end position="57"/>
    </location>
</feature>
<dbReference type="GeneID" id="300558605"/>
<keyword evidence="2" id="KW-0472">Membrane</keyword>
<feature type="compositionally biased region" description="Basic and acidic residues" evidence="1">
    <location>
        <begin position="96"/>
        <end position="106"/>
    </location>
</feature>
<evidence type="ECO:0000313" key="3">
    <source>
        <dbReference type="EMBL" id="MFN6545723.1"/>
    </source>
</evidence>
<evidence type="ECO:0000256" key="1">
    <source>
        <dbReference type="SAM" id="MobiDB-lite"/>
    </source>
</evidence>
<sequence>MLKGVDRIPVPNIAYVLLLVGFVSLGLFVSALALGSELAPVAGIALIACLGGAVAGFRTGARRLAQARQPDAPANNVSIFSTPLRRDETDRYLRNYRGAGEDRASSDRAMAVVRDDESKAAEVSSAQAGHRRAA</sequence>
<keyword evidence="2" id="KW-0812">Transmembrane</keyword>
<organism evidence="3 4">
    <name type="scientific">Mycolicibacterium nivoides</name>
    <dbReference type="NCBI Taxonomy" id="2487344"/>
    <lineage>
        <taxon>Bacteria</taxon>
        <taxon>Bacillati</taxon>
        <taxon>Actinomycetota</taxon>
        <taxon>Actinomycetes</taxon>
        <taxon>Mycobacteriales</taxon>
        <taxon>Mycobacteriaceae</taxon>
        <taxon>Mycolicibacterium</taxon>
    </lineage>
</organism>
<protein>
    <submittedName>
        <fullName evidence="3">Uncharacterized protein</fullName>
    </submittedName>
</protein>
<name>A0ABW9LCL2_9MYCO</name>
<keyword evidence="2" id="KW-1133">Transmembrane helix</keyword>
<dbReference type="EMBL" id="JBKBDD010000007">
    <property type="protein sequence ID" value="MFN6545723.1"/>
    <property type="molecule type" value="Genomic_DNA"/>
</dbReference>
<dbReference type="RefSeq" id="WP_090432329.1">
    <property type="nucleotide sequence ID" value="NZ_CP034072.1"/>
</dbReference>
<keyword evidence="4" id="KW-1185">Reference proteome</keyword>
<proteinExistence type="predicted"/>
<evidence type="ECO:0000256" key="2">
    <source>
        <dbReference type="SAM" id="Phobius"/>
    </source>
</evidence>
<dbReference type="Proteomes" id="UP001635816">
    <property type="component" value="Unassembled WGS sequence"/>
</dbReference>
<reference evidence="3 4" key="1">
    <citation type="submission" date="2024-12" db="EMBL/GenBank/DDBJ databases">
        <title>The coexistence of Mycolicibacterium septicum and Mycolicibacterium nivoides in clinical samples.</title>
        <authorList>
            <person name="Wang C."/>
            <person name="Feng Y."/>
            <person name="Zong Z."/>
        </authorList>
    </citation>
    <scope>NUCLEOTIDE SEQUENCE [LARGE SCALE GENOMIC DNA]</scope>
    <source>
        <strain evidence="3 4">120309</strain>
    </source>
</reference>
<feature type="region of interest" description="Disordered" evidence="1">
    <location>
        <begin position="96"/>
        <end position="134"/>
    </location>
</feature>